<sequence>MIKKTTIKFDIEVNEDNTASKEIEYKNYSKNSDNEENLLTYKNIIKYDADGNKCENKETFNKIIKTEENVDEMVGNSANNNDWKILEYKNHILEKDYSKIYDNIKLDINYDIIKNCEDKKYIVDK</sequence>
<dbReference type="EMBL" id="MN740464">
    <property type="protein sequence ID" value="QHU27873.1"/>
    <property type="molecule type" value="Genomic_DNA"/>
</dbReference>
<dbReference type="AlphaFoldDB" id="A0A6C0LBC4"/>
<accession>A0A6C0LBC4</accession>
<evidence type="ECO:0000313" key="1">
    <source>
        <dbReference type="EMBL" id="QHU27873.1"/>
    </source>
</evidence>
<reference evidence="1" key="1">
    <citation type="journal article" date="2020" name="Nature">
        <title>Giant virus diversity and host interactions through global metagenomics.</title>
        <authorList>
            <person name="Schulz F."/>
            <person name="Roux S."/>
            <person name="Paez-Espino D."/>
            <person name="Jungbluth S."/>
            <person name="Walsh D.A."/>
            <person name="Denef V.J."/>
            <person name="McMahon K.D."/>
            <person name="Konstantinidis K.T."/>
            <person name="Eloe-Fadrosh E.A."/>
            <person name="Kyrpides N.C."/>
            <person name="Woyke T."/>
        </authorList>
    </citation>
    <scope>NUCLEOTIDE SEQUENCE</scope>
    <source>
        <strain evidence="1">GVMAG-M-3300027769-26</strain>
    </source>
</reference>
<name>A0A6C0LBC4_9ZZZZ</name>
<proteinExistence type="predicted"/>
<protein>
    <submittedName>
        <fullName evidence="1">Uncharacterized protein</fullName>
    </submittedName>
</protein>
<organism evidence="1">
    <name type="scientific">viral metagenome</name>
    <dbReference type="NCBI Taxonomy" id="1070528"/>
    <lineage>
        <taxon>unclassified sequences</taxon>
        <taxon>metagenomes</taxon>
        <taxon>organismal metagenomes</taxon>
    </lineage>
</organism>